<protein>
    <recommendedName>
        <fullName evidence="2">DUF4817 domain-containing protein</fullName>
    </recommendedName>
</protein>
<evidence type="ECO:0000313" key="6">
    <source>
        <dbReference type="EMBL" id="KAK7105283.1"/>
    </source>
</evidence>
<dbReference type="GO" id="GO:0003676">
    <property type="term" value="F:nucleic acid binding"/>
    <property type="evidence" value="ECO:0007669"/>
    <property type="project" value="InterPro"/>
</dbReference>
<feature type="region of interest" description="Disordered" evidence="1">
    <location>
        <begin position="58"/>
        <end position="101"/>
    </location>
</feature>
<dbReference type="EMBL" id="JBAMIC010000019">
    <property type="protein sequence ID" value="KAK7094010.1"/>
    <property type="molecule type" value="Genomic_DNA"/>
</dbReference>
<reference evidence="4 10" key="1">
    <citation type="submission" date="2024-02" db="EMBL/GenBank/DDBJ databases">
        <title>Chromosome-scale genome assembly of the rough periwinkle Littorina saxatilis.</title>
        <authorList>
            <person name="De Jode A."/>
            <person name="Faria R."/>
            <person name="Formenti G."/>
            <person name="Sims Y."/>
            <person name="Smith T.P."/>
            <person name="Tracey A."/>
            <person name="Wood J.M.D."/>
            <person name="Zagrodzka Z.B."/>
            <person name="Johannesson K."/>
            <person name="Butlin R.K."/>
            <person name="Leder E.H."/>
        </authorList>
    </citation>
    <scope>NUCLEOTIDE SEQUENCE [LARGE SCALE GENOMIC DNA]</scope>
    <source>
        <strain evidence="4">Snail1</strain>
        <tissue evidence="4">Muscle</tissue>
    </source>
</reference>
<dbReference type="EMBL" id="JBAMIC010000007">
    <property type="protein sequence ID" value="KAK7105880.1"/>
    <property type="molecule type" value="Genomic_DNA"/>
</dbReference>
<dbReference type="Proteomes" id="UP001374579">
    <property type="component" value="Unassembled WGS sequence"/>
</dbReference>
<evidence type="ECO:0000259" key="2">
    <source>
        <dbReference type="Pfam" id="PF16087"/>
    </source>
</evidence>
<accession>A0AAN9G4V7</accession>
<organism evidence="4 10">
    <name type="scientific">Littorina saxatilis</name>
    <dbReference type="NCBI Taxonomy" id="31220"/>
    <lineage>
        <taxon>Eukaryota</taxon>
        <taxon>Metazoa</taxon>
        <taxon>Spiralia</taxon>
        <taxon>Lophotrochozoa</taxon>
        <taxon>Mollusca</taxon>
        <taxon>Gastropoda</taxon>
        <taxon>Caenogastropoda</taxon>
        <taxon>Littorinimorpha</taxon>
        <taxon>Littorinoidea</taxon>
        <taxon>Littorinidae</taxon>
        <taxon>Littorina</taxon>
    </lineage>
</organism>
<evidence type="ECO:0000313" key="9">
    <source>
        <dbReference type="EMBL" id="KAK7114510.1"/>
    </source>
</evidence>
<evidence type="ECO:0000313" key="5">
    <source>
        <dbReference type="EMBL" id="KAK7099827.1"/>
    </source>
</evidence>
<dbReference type="Gene3D" id="3.30.420.10">
    <property type="entry name" value="Ribonuclease H-like superfamily/Ribonuclease H"/>
    <property type="match status" value="1"/>
</dbReference>
<comment type="caution">
    <text evidence="4">The sequence shown here is derived from an EMBL/GenBank/DDBJ whole genome shotgun (WGS) entry which is preliminary data.</text>
</comment>
<dbReference type="Pfam" id="PF16087">
    <property type="entry name" value="DUF4817"/>
    <property type="match status" value="1"/>
</dbReference>
<feature type="domain" description="DUF4817" evidence="2">
    <location>
        <begin position="4"/>
        <end position="57"/>
    </location>
</feature>
<dbReference type="EMBL" id="JBAMIC010000021">
    <property type="protein sequence ID" value="KAK7092961.1"/>
    <property type="molecule type" value="Genomic_DNA"/>
</dbReference>
<dbReference type="EMBL" id="JBAMIC010000011">
    <property type="protein sequence ID" value="KAK7099827.1"/>
    <property type="molecule type" value="Genomic_DNA"/>
</dbReference>
<dbReference type="InterPro" id="IPR032135">
    <property type="entry name" value="DUF4817"/>
</dbReference>
<dbReference type="PANTHER" id="PTHR47326">
    <property type="entry name" value="TRANSPOSABLE ELEMENT TC3 TRANSPOSASE-LIKE PROTEIN"/>
    <property type="match status" value="1"/>
</dbReference>
<dbReference type="AlphaFoldDB" id="A0AAN9G4V7"/>
<evidence type="ECO:0000256" key="1">
    <source>
        <dbReference type="SAM" id="MobiDB-lite"/>
    </source>
</evidence>
<keyword evidence="10" id="KW-1185">Reference proteome</keyword>
<dbReference type="PANTHER" id="PTHR47326:SF1">
    <property type="entry name" value="HTH PSQ-TYPE DOMAIN-CONTAINING PROTEIN"/>
    <property type="match status" value="1"/>
</dbReference>
<evidence type="ECO:0000313" key="4">
    <source>
        <dbReference type="EMBL" id="KAK7094010.1"/>
    </source>
</evidence>
<proteinExistence type="predicted"/>
<dbReference type="EMBL" id="JBAMIC010000007">
    <property type="protein sequence ID" value="KAK7105362.1"/>
    <property type="molecule type" value="Genomic_DNA"/>
</dbReference>
<evidence type="ECO:0000313" key="7">
    <source>
        <dbReference type="EMBL" id="KAK7105362.1"/>
    </source>
</evidence>
<evidence type="ECO:0000313" key="3">
    <source>
        <dbReference type="EMBL" id="KAK7092961.1"/>
    </source>
</evidence>
<sequence>MPWTTEQKTFAVETYFRLKSFRETQLRFKDHFNCREFPVSSVICGWVKKFRTHGAVNNLNAKDKNRQSHSGRPKSARTQDNVAAVRDSVVHSPSKSVRRRSQELGINRESVRRILISDLHLYPYRIQIKHKLTADDMRKRVTMCQWFSDRIDDEPDFLDNMWFSDEAHFLLSGHVNSKNNIFWGSTPPDHCLQRPLHSVKCTAWVAISTHGIIGPFWFEDDDERSLTVNTERYIQVLRKFWVALGRRRGIDRALQWFQQDGATPHTSNVSLEWLQQRFEDRLISRRCHPEWSPHSPDLNPPDFYLWGYLKDRVYEHNPQTIPDLKAAITAAIRAIPREECRRVIENFARRIQVCLQRRGGHLEHIFERL</sequence>
<dbReference type="InterPro" id="IPR036397">
    <property type="entry name" value="RNaseH_sf"/>
</dbReference>
<gene>
    <name evidence="9" type="ORF">V1264_000565</name>
    <name evidence="4" type="ORF">V1264_007687</name>
    <name evidence="3" type="ORF">V1264_008631</name>
    <name evidence="6" type="ORF">V1264_016687</name>
    <name evidence="7" type="ORF">V1264_016755</name>
    <name evidence="8" type="ORF">V1264_017204</name>
    <name evidence="5" type="ORF">V1264_022875</name>
</gene>
<dbReference type="EMBL" id="JBAMIC010000007">
    <property type="protein sequence ID" value="KAK7105283.1"/>
    <property type="molecule type" value="Genomic_DNA"/>
</dbReference>
<evidence type="ECO:0000313" key="10">
    <source>
        <dbReference type="Proteomes" id="UP001374579"/>
    </source>
</evidence>
<evidence type="ECO:0000313" key="8">
    <source>
        <dbReference type="EMBL" id="KAK7105880.1"/>
    </source>
</evidence>
<dbReference type="EMBL" id="JBAMIC010000001">
    <property type="protein sequence ID" value="KAK7114510.1"/>
    <property type="molecule type" value="Genomic_DNA"/>
</dbReference>
<name>A0AAN9G4V7_9CAEN</name>